<dbReference type="AlphaFoldDB" id="A0A559KCQ1"/>
<dbReference type="Proteomes" id="UP000317036">
    <property type="component" value="Unassembled WGS sequence"/>
</dbReference>
<evidence type="ECO:0000313" key="2">
    <source>
        <dbReference type="Proteomes" id="UP000317036"/>
    </source>
</evidence>
<reference evidence="1 2" key="1">
    <citation type="submission" date="2019-07" db="EMBL/GenBank/DDBJ databases">
        <authorList>
            <person name="Kim J."/>
        </authorList>
    </citation>
    <scope>NUCLEOTIDE SEQUENCE [LARGE SCALE GENOMIC DNA]</scope>
    <source>
        <strain evidence="1 2">JC52</strain>
    </source>
</reference>
<sequence length="196" mass="23242">MRKSEDVYWSKDPKIRSKTFDFSNFHNSEPNMFDRLFEGLPPLKSVKVTVTEIRDGWNWWAKYYWVFSLPVINATYSNGKIAGEGKAKYQHIIKEAIKRFQLNGTDESKAVKICDDYILKPAVMYDITDYHVFQLDEYSELKLNYSTKNYDTTAKDKQRDHNNVRIALLPIIYEGRRHHEVSSSWKWFIVRVDSLL</sequence>
<organism evidence="1 2">
    <name type="scientific">Paenibacillus cremeus</name>
    <dbReference type="NCBI Taxonomy" id="2163881"/>
    <lineage>
        <taxon>Bacteria</taxon>
        <taxon>Bacillati</taxon>
        <taxon>Bacillota</taxon>
        <taxon>Bacilli</taxon>
        <taxon>Bacillales</taxon>
        <taxon>Paenibacillaceae</taxon>
        <taxon>Paenibacillus</taxon>
    </lineage>
</organism>
<evidence type="ECO:0000313" key="1">
    <source>
        <dbReference type="EMBL" id="TVY09907.1"/>
    </source>
</evidence>
<dbReference type="RefSeq" id="WP_144846479.1">
    <property type="nucleotide sequence ID" value="NZ_VNJI01000011.1"/>
</dbReference>
<gene>
    <name evidence="1" type="ORF">FPZ49_11085</name>
</gene>
<protein>
    <submittedName>
        <fullName evidence="1">Uncharacterized protein</fullName>
    </submittedName>
</protein>
<dbReference type="EMBL" id="VNJI01000011">
    <property type="protein sequence ID" value="TVY09907.1"/>
    <property type="molecule type" value="Genomic_DNA"/>
</dbReference>
<name>A0A559KCQ1_9BACL</name>
<keyword evidence="2" id="KW-1185">Reference proteome</keyword>
<accession>A0A559KCQ1</accession>
<proteinExistence type="predicted"/>
<comment type="caution">
    <text evidence="1">The sequence shown here is derived from an EMBL/GenBank/DDBJ whole genome shotgun (WGS) entry which is preliminary data.</text>
</comment>